<reference evidence="7 8" key="1">
    <citation type="journal article" date="2010" name="Mol. Plant Microbe Interact.">
        <title>Streptomyces scabies 87-22 contains a coronafacic acid-like biosynthetic cluster that contributes to plant-microbe interactions.</title>
        <authorList>
            <person name="Bignell D.R."/>
            <person name="Seipke R.F."/>
            <person name="Huguet-Tapia J.C."/>
            <person name="Chambers A.H."/>
            <person name="Parry R.J."/>
            <person name="Loria R."/>
        </authorList>
    </citation>
    <scope>NUCLEOTIDE SEQUENCE [LARGE SCALE GENOMIC DNA]</scope>
    <source>
        <strain evidence="7 8">87.22</strain>
    </source>
</reference>
<dbReference type="InterPro" id="IPR000086">
    <property type="entry name" value="NUDIX_hydrolase_dom"/>
</dbReference>
<dbReference type="InterPro" id="IPR015797">
    <property type="entry name" value="NUDIX_hydrolase-like_dom_sf"/>
</dbReference>
<dbReference type="InterPro" id="IPR020476">
    <property type="entry name" value="Nudix_hydrolase"/>
</dbReference>
<evidence type="ECO:0000256" key="3">
    <source>
        <dbReference type="ARBA" id="ARBA00022801"/>
    </source>
</evidence>
<dbReference type="PRINTS" id="PR00502">
    <property type="entry name" value="NUDIXFAMILY"/>
</dbReference>
<dbReference type="STRING" id="680198.SCAB_21671"/>
<evidence type="ECO:0000256" key="5">
    <source>
        <dbReference type="SAM" id="MobiDB-lite"/>
    </source>
</evidence>
<feature type="region of interest" description="Disordered" evidence="5">
    <location>
        <begin position="1"/>
        <end position="20"/>
    </location>
</feature>
<feature type="domain" description="Nudix hydrolase" evidence="6">
    <location>
        <begin position="22"/>
        <end position="151"/>
    </location>
</feature>
<sequence length="172" mass="18373">MNMTASETATTAAPAPTPVSGPGVQVVAALLRRGDHIVLVQEQRDGKEMWSISGGGVERGELLAEALVREVREETGLNLTAVGPLAYLVNTTTARYPSTVVATFDCAEWDGEIAVHDPDGKVTGAVLLSLDKAKSVLESSTATRPEIEPLLDYLDNLSSGHVWSYRDDQPIE</sequence>
<dbReference type="PANTHER" id="PTHR43046">
    <property type="entry name" value="GDP-MANNOSE MANNOSYL HYDROLASE"/>
    <property type="match status" value="1"/>
</dbReference>
<dbReference type="PROSITE" id="PS51462">
    <property type="entry name" value="NUDIX"/>
    <property type="match status" value="1"/>
</dbReference>
<dbReference type="PROSITE" id="PS00893">
    <property type="entry name" value="NUDIX_BOX"/>
    <property type="match status" value="1"/>
</dbReference>
<dbReference type="SUPFAM" id="SSF55811">
    <property type="entry name" value="Nudix"/>
    <property type="match status" value="1"/>
</dbReference>
<dbReference type="GO" id="GO:0016787">
    <property type="term" value="F:hydrolase activity"/>
    <property type="evidence" value="ECO:0007669"/>
    <property type="project" value="UniProtKB-KW"/>
</dbReference>
<evidence type="ECO:0000256" key="1">
    <source>
        <dbReference type="ARBA" id="ARBA00001946"/>
    </source>
</evidence>
<proteinExistence type="inferred from homology"/>
<dbReference type="KEGG" id="scb:SCAB_21671"/>
<dbReference type="AlphaFoldDB" id="C9YW43"/>
<dbReference type="HOGENOM" id="CLU_037162_20_2_11"/>
<dbReference type="eggNOG" id="COG1051">
    <property type="taxonomic scope" value="Bacteria"/>
</dbReference>
<evidence type="ECO:0000256" key="2">
    <source>
        <dbReference type="ARBA" id="ARBA00005582"/>
    </source>
</evidence>
<evidence type="ECO:0000313" key="8">
    <source>
        <dbReference type="Proteomes" id="UP000001444"/>
    </source>
</evidence>
<dbReference type="Pfam" id="PF00293">
    <property type="entry name" value="NUDIX"/>
    <property type="match status" value="1"/>
</dbReference>
<evidence type="ECO:0000259" key="6">
    <source>
        <dbReference type="PROSITE" id="PS51462"/>
    </source>
</evidence>
<keyword evidence="3 4" id="KW-0378">Hydrolase</keyword>
<dbReference type="InterPro" id="IPR020084">
    <property type="entry name" value="NUDIX_hydrolase_CS"/>
</dbReference>
<evidence type="ECO:0000313" key="7">
    <source>
        <dbReference type="EMBL" id="CBG69282.1"/>
    </source>
</evidence>
<dbReference type="Gene3D" id="3.90.79.10">
    <property type="entry name" value="Nucleoside Triphosphate Pyrophosphohydrolase"/>
    <property type="match status" value="1"/>
</dbReference>
<organism evidence="7 8">
    <name type="scientific">Streptomyces scabiei (strain 87.22)</name>
    <dbReference type="NCBI Taxonomy" id="680198"/>
    <lineage>
        <taxon>Bacteria</taxon>
        <taxon>Bacillati</taxon>
        <taxon>Actinomycetota</taxon>
        <taxon>Actinomycetes</taxon>
        <taxon>Kitasatosporales</taxon>
        <taxon>Streptomycetaceae</taxon>
        <taxon>Streptomyces</taxon>
    </lineage>
</organism>
<evidence type="ECO:0000256" key="4">
    <source>
        <dbReference type="RuleBase" id="RU003476"/>
    </source>
</evidence>
<protein>
    <submittedName>
        <fullName evidence="7">Putative NUDIX hydrolase</fullName>
    </submittedName>
</protein>
<comment type="cofactor">
    <cofactor evidence="1">
        <name>Mg(2+)</name>
        <dbReference type="ChEBI" id="CHEBI:18420"/>
    </cofactor>
</comment>
<keyword evidence="8" id="KW-1185">Reference proteome</keyword>
<accession>C9YW43</accession>
<name>C9YW43_STRSW</name>
<dbReference type="EMBL" id="FN554889">
    <property type="protein sequence ID" value="CBG69282.1"/>
    <property type="molecule type" value="Genomic_DNA"/>
</dbReference>
<gene>
    <name evidence="7" type="ordered locus">SCAB_21671</name>
</gene>
<comment type="similarity">
    <text evidence="2 4">Belongs to the Nudix hydrolase family.</text>
</comment>
<dbReference type="Proteomes" id="UP000001444">
    <property type="component" value="Chromosome"/>
</dbReference>
<dbReference type="PANTHER" id="PTHR43046:SF14">
    <property type="entry name" value="MUTT_NUDIX FAMILY PROTEIN"/>
    <property type="match status" value="1"/>
</dbReference>